<evidence type="ECO:0000313" key="2">
    <source>
        <dbReference type="Proteomes" id="UP000217790"/>
    </source>
</evidence>
<proteinExistence type="predicted"/>
<name>A0A2H3D9I9_ARMGA</name>
<protein>
    <submittedName>
        <fullName evidence="1">Uncharacterized protein</fullName>
    </submittedName>
</protein>
<dbReference type="Proteomes" id="UP000217790">
    <property type="component" value="Unassembled WGS sequence"/>
</dbReference>
<keyword evidence="2" id="KW-1185">Reference proteome</keyword>
<sequence length="112" mass="12553">MLEDPVTTAGVPLDIDDIIDHDDRDSSSPYGRALYHLFETIHLDTESVFHLVLCDMSPVVPSIVRSLKIVSRGKESQPPPLPNVTSLHALDDLWQIYFLTSMMMIKPLSHGL</sequence>
<dbReference type="OMA" id="IHFDAES"/>
<organism evidence="1 2">
    <name type="scientific">Armillaria gallica</name>
    <name type="common">Bulbous honey fungus</name>
    <name type="synonym">Armillaria bulbosa</name>
    <dbReference type="NCBI Taxonomy" id="47427"/>
    <lineage>
        <taxon>Eukaryota</taxon>
        <taxon>Fungi</taxon>
        <taxon>Dikarya</taxon>
        <taxon>Basidiomycota</taxon>
        <taxon>Agaricomycotina</taxon>
        <taxon>Agaricomycetes</taxon>
        <taxon>Agaricomycetidae</taxon>
        <taxon>Agaricales</taxon>
        <taxon>Marasmiineae</taxon>
        <taxon>Physalacriaceae</taxon>
        <taxon>Armillaria</taxon>
    </lineage>
</organism>
<accession>A0A2H3D9I9</accession>
<reference evidence="2" key="1">
    <citation type="journal article" date="2017" name="Nat. Ecol. Evol.">
        <title>Genome expansion and lineage-specific genetic innovations in the forest pathogenic fungi Armillaria.</title>
        <authorList>
            <person name="Sipos G."/>
            <person name="Prasanna A.N."/>
            <person name="Walter M.C."/>
            <person name="O'Connor E."/>
            <person name="Balint B."/>
            <person name="Krizsan K."/>
            <person name="Kiss B."/>
            <person name="Hess J."/>
            <person name="Varga T."/>
            <person name="Slot J."/>
            <person name="Riley R."/>
            <person name="Boka B."/>
            <person name="Rigling D."/>
            <person name="Barry K."/>
            <person name="Lee J."/>
            <person name="Mihaltcheva S."/>
            <person name="LaButti K."/>
            <person name="Lipzen A."/>
            <person name="Waldron R."/>
            <person name="Moloney N.M."/>
            <person name="Sperisen C."/>
            <person name="Kredics L."/>
            <person name="Vagvoelgyi C."/>
            <person name="Patrignani A."/>
            <person name="Fitzpatrick D."/>
            <person name="Nagy I."/>
            <person name="Doyle S."/>
            <person name="Anderson J.B."/>
            <person name="Grigoriev I.V."/>
            <person name="Gueldener U."/>
            <person name="Muensterkoetter M."/>
            <person name="Nagy L.G."/>
        </authorList>
    </citation>
    <scope>NUCLEOTIDE SEQUENCE [LARGE SCALE GENOMIC DNA]</scope>
    <source>
        <strain evidence="2">Ar21-2</strain>
    </source>
</reference>
<dbReference type="OrthoDB" id="10484901at2759"/>
<evidence type="ECO:0000313" key="1">
    <source>
        <dbReference type="EMBL" id="PBK85737.1"/>
    </source>
</evidence>
<gene>
    <name evidence="1" type="ORF">ARMGADRAFT_1036164</name>
</gene>
<dbReference type="InParanoid" id="A0A2H3D9I9"/>
<dbReference type="AlphaFoldDB" id="A0A2H3D9I9"/>
<dbReference type="EMBL" id="KZ293689">
    <property type="protein sequence ID" value="PBK85737.1"/>
    <property type="molecule type" value="Genomic_DNA"/>
</dbReference>